<sequence length="114" mass="12623">MAKKNEFAPCQLIDNEDGTYSLIFTDFDGSAAVFEEMDQEGGGYGWHGVVDALVRMKAPKLKKRLDYDPEAGMFVALSKDKEALGQVAELIRNAVNDPKLLKEAIKKADPELMD</sequence>
<dbReference type="AlphaFoldDB" id="A0A225DWP3"/>
<evidence type="ECO:0000313" key="2">
    <source>
        <dbReference type="Proteomes" id="UP000214646"/>
    </source>
</evidence>
<reference evidence="2" key="1">
    <citation type="submission" date="2017-06" db="EMBL/GenBank/DDBJ databases">
        <title>Genome analysis of Fimbriiglobus ruber SP5, the first member of the order Planctomycetales with confirmed chitinolytic capability.</title>
        <authorList>
            <person name="Ravin N.V."/>
            <person name="Rakitin A.L."/>
            <person name="Ivanova A.A."/>
            <person name="Beletsky A.V."/>
            <person name="Kulichevskaya I.S."/>
            <person name="Mardanov A.V."/>
            <person name="Dedysh S.N."/>
        </authorList>
    </citation>
    <scope>NUCLEOTIDE SEQUENCE [LARGE SCALE GENOMIC DNA]</scope>
    <source>
        <strain evidence="2">SP5</strain>
    </source>
</reference>
<evidence type="ECO:0000313" key="1">
    <source>
        <dbReference type="EMBL" id="OWK45771.1"/>
    </source>
</evidence>
<name>A0A225DWP3_9BACT</name>
<comment type="caution">
    <text evidence="1">The sequence shown here is derived from an EMBL/GenBank/DDBJ whole genome shotgun (WGS) entry which is preliminary data.</text>
</comment>
<proteinExistence type="predicted"/>
<gene>
    <name evidence="1" type="ORF">FRUB_02102</name>
</gene>
<dbReference type="Pfam" id="PF15595">
    <property type="entry name" value="Imm51"/>
    <property type="match status" value="1"/>
</dbReference>
<dbReference type="InterPro" id="IPR028956">
    <property type="entry name" value="Imm51"/>
</dbReference>
<dbReference type="EMBL" id="NIDE01000002">
    <property type="protein sequence ID" value="OWK45771.1"/>
    <property type="molecule type" value="Genomic_DNA"/>
</dbReference>
<dbReference type="Proteomes" id="UP000214646">
    <property type="component" value="Unassembled WGS sequence"/>
</dbReference>
<dbReference type="RefSeq" id="WP_088253455.1">
    <property type="nucleotide sequence ID" value="NZ_NIDE01000002.1"/>
</dbReference>
<dbReference type="OrthoDB" id="8657476at2"/>
<organism evidence="1 2">
    <name type="scientific">Fimbriiglobus ruber</name>
    <dbReference type="NCBI Taxonomy" id="1908690"/>
    <lineage>
        <taxon>Bacteria</taxon>
        <taxon>Pseudomonadati</taxon>
        <taxon>Planctomycetota</taxon>
        <taxon>Planctomycetia</taxon>
        <taxon>Gemmatales</taxon>
        <taxon>Gemmataceae</taxon>
        <taxon>Fimbriiglobus</taxon>
    </lineage>
</organism>
<keyword evidence="2" id="KW-1185">Reference proteome</keyword>
<protein>
    <submittedName>
        <fullName evidence="1">Uncharacterized protein</fullName>
    </submittedName>
</protein>
<accession>A0A225DWP3</accession>